<dbReference type="UniPathway" id="UPA00895"/>
<feature type="transmembrane region" description="Helical" evidence="5">
    <location>
        <begin position="120"/>
        <end position="138"/>
    </location>
</feature>
<reference evidence="7 8" key="1">
    <citation type="submission" date="2014-04" db="EMBL/GenBank/DDBJ databases">
        <title>Whole genome of Muricauda olearia.</title>
        <authorList>
            <person name="Zhang X.-H."/>
            <person name="Tang K."/>
        </authorList>
    </citation>
    <scope>NUCLEOTIDE SEQUENCE [LARGE SCALE GENOMIC DNA]</scope>
    <source>
        <strain evidence="7 8">Th120</strain>
    </source>
</reference>
<comment type="caution">
    <text evidence="7">The sequence shown here is derived from an EMBL/GenBank/DDBJ whole genome shotgun (WGS) entry which is preliminary data.</text>
</comment>
<gene>
    <name evidence="7" type="ORF">DN53_05550</name>
</gene>
<accession>A0A444VHZ4</accession>
<proteinExistence type="predicted"/>
<evidence type="ECO:0000256" key="5">
    <source>
        <dbReference type="SAM" id="Phobius"/>
    </source>
</evidence>
<dbReference type="Pfam" id="PF07291">
    <property type="entry name" value="MauE"/>
    <property type="match status" value="1"/>
</dbReference>
<sequence length="147" mass="16833">MKWIEKYTNTIVETVSLLFVVLFIYAATSKVMDFHGFKVQLGQSPILEEHVVWVAWLVPVVEYALALLLLVEGFRTMALYGSFALMVMFTTYITLLLNFSDHIPCSCGGVLESLGWKEHLIFNMFFVLAALFSILLSTDRPKKIRFK</sequence>
<dbReference type="AlphaFoldDB" id="A0A444VHZ4"/>
<feature type="transmembrane region" description="Helical" evidence="5">
    <location>
        <begin position="78"/>
        <end position="100"/>
    </location>
</feature>
<evidence type="ECO:0000313" key="7">
    <source>
        <dbReference type="EMBL" id="RYC50388.1"/>
    </source>
</evidence>
<dbReference type="RefSeq" id="WP_242502202.1">
    <property type="nucleotide sequence ID" value="NZ_ML142914.1"/>
</dbReference>
<evidence type="ECO:0000256" key="1">
    <source>
        <dbReference type="ARBA" id="ARBA00004141"/>
    </source>
</evidence>
<evidence type="ECO:0000256" key="2">
    <source>
        <dbReference type="ARBA" id="ARBA00022692"/>
    </source>
</evidence>
<dbReference type="GO" id="GO:0016020">
    <property type="term" value="C:membrane"/>
    <property type="evidence" value="ECO:0007669"/>
    <property type="project" value="UniProtKB-SubCell"/>
</dbReference>
<organism evidence="7 8">
    <name type="scientific">Flagellimonas olearia</name>
    <dbReference type="NCBI Taxonomy" id="552546"/>
    <lineage>
        <taxon>Bacteria</taxon>
        <taxon>Pseudomonadati</taxon>
        <taxon>Bacteroidota</taxon>
        <taxon>Flavobacteriia</taxon>
        <taxon>Flavobacteriales</taxon>
        <taxon>Flavobacteriaceae</taxon>
        <taxon>Flagellimonas</taxon>
    </lineage>
</organism>
<keyword evidence="2 5" id="KW-0812">Transmembrane</keyword>
<feature type="transmembrane region" description="Helical" evidence="5">
    <location>
        <begin position="7"/>
        <end position="27"/>
    </location>
</feature>
<dbReference type="GO" id="GO:0030416">
    <property type="term" value="P:methylamine metabolic process"/>
    <property type="evidence" value="ECO:0007669"/>
    <property type="project" value="InterPro"/>
</dbReference>
<keyword evidence="3 5" id="KW-1133">Transmembrane helix</keyword>
<feature type="domain" description="Methylamine utilisation protein MauE" evidence="6">
    <location>
        <begin position="9"/>
        <end position="135"/>
    </location>
</feature>
<evidence type="ECO:0000256" key="3">
    <source>
        <dbReference type="ARBA" id="ARBA00022989"/>
    </source>
</evidence>
<name>A0A444VHZ4_9FLAO</name>
<keyword evidence="8" id="KW-1185">Reference proteome</keyword>
<dbReference type="InterPro" id="IPR009908">
    <property type="entry name" value="Methylamine_util_MauE"/>
</dbReference>
<dbReference type="EMBL" id="JJMP01000010">
    <property type="protein sequence ID" value="RYC50388.1"/>
    <property type="molecule type" value="Genomic_DNA"/>
</dbReference>
<dbReference type="Proteomes" id="UP000290261">
    <property type="component" value="Unassembled WGS sequence"/>
</dbReference>
<evidence type="ECO:0000313" key="8">
    <source>
        <dbReference type="Proteomes" id="UP000290261"/>
    </source>
</evidence>
<evidence type="ECO:0000259" key="6">
    <source>
        <dbReference type="Pfam" id="PF07291"/>
    </source>
</evidence>
<evidence type="ECO:0000256" key="4">
    <source>
        <dbReference type="ARBA" id="ARBA00023136"/>
    </source>
</evidence>
<protein>
    <recommendedName>
        <fullName evidence="6">Methylamine utilisation protein MauE domain-containing protein</fullName>
    </recommendedName>
</protein>
<keyword evidence="4 5" id="KW-0472">Membrane</keyword>
<comment type="subcellular location">
    <subcellularLocation>
        <location evidence="1">Membrane</location>
        <topology evidence="1">Multi-pass membrane protein</topology>
    </subcellularLocation>
</comment>
<feature type="transmembrane region" description="Helical" evidence="5">
    <location>
        <begin position="51"/>
        <end position="71"/>
    </location>
</feature>